<protein>
    <recommendedName>
        <fullName evidence="3">peptidylprolyl isomerase</fullName>
        <ecNumber evidence="3">5.2.1.8</ecNumber>
    </recommendedName>
</protein>
<evidence type="ECO:0000256" key="1">
    <source>
        <dbReference type="ARBA" id="ARBA00000971"/>
    </source>
</evidence>
<dbReference type="Gene3D" id="3.30.70.1050">
    <property type="entry name" value="Trigger factor ribosome-binding domain"/>
    <property type="match status" value="1"/>
</dbReference>
<dbReference type="Pfam" id="PF05698">
    <property type="entry name" value="Trigger_C"/>
    <property type="match status" value="1"/>
</dbReference>
<dbReference type="InterPro" id="IPR046357">
    <property type="entry name" value="PPIase_dom_sf"/>
</dbReference>
<dbReference type="InterPro" id="IPR008880">
    <property type="entry name" value="Trigger_fac_C"/>
</dbReference>
<evidence type="ECO:0000256" key="3">
    <source>
        <dbReference type="ARBA" id="ARBA00013194"/>
    </source>
</evidence>
<organism evidence="9">
    <name type="scientific">marine metagenome</name>
    <dbReference type="NCBI Taxonomy" id="408172"/>
    <lineage>
        <taxon>unclassified sequences</taxon>
        <taxon>metagenomes</taxon>
        <taxon>ecological metagenomes</taxon>
    </lineage>
</organism>
<dbReference type="Gene3D" id="3.10.50.40">
    <property type="match status" value="1"/>
</dbReference>
<evidence type="ECO:0000313" key="9">
    <source>
        <dbReference type="EMBL" id="SUZ67150.1"/>
    </source>
</evidence>
<comment type="similarity">
    <text evidence="2">Belongs to the FKBP-type PPIase family. Tig subfamily.</text>
</comment>
<accession>A0A381PJL3</accession>
<evidence type="ECO:0000259" key="8">
    <source>
        <dbReference type="Pfam" id="PF05698"/>
    </source>
</evidence>
<evidence type="ECO:0000256" key="5">
    <source>
        <dbReference type="ARBA" id="ARBA00023186"/>
    </source>
</evidence>
<name>A0A381PJL3_9ZZZZ</name>
<dbReference type="EMBL" id="UINC01001004">
    <property type="protein sequence ID" value="SUZ67150.1"/>
    <property type="molecule type" value="Genomic_DNA"/>
</dbReference>
<feature type="domain" description="Trigger factor C-terminal" evidence="8">
    <location>
        <begin position="258"/>
        <end position="408"/>
    </location>
</feature>
<dbReference type="GO" id="GO:0044183">
    <property type="term" value="F:protein folding chaperone"/>
    <property type="evidence" value="ECO:0007669"/>
    <property type="project" value="TreeGrafter"/>
</dbReference>
<dbReference type="GO" id="GO:0015031">
    <property type="term" value="P:protein transport"/>
    <property type="evidence" value="ECO:0007669"/>
    <property type="project" value="InterPro"/>
</dbReference>
<dbReference type="SUPFAM" id="SSF102735">
    <property type="entry name" value="Trigger factor ribosome-binding domain"/>
    <property type="match status" value="1"/>
</dbReference>
<dbReference type="NCBIfam" id="TIGR00115">
    <property type="entry name" value="tig"/>
    <property type="match status" value="1"/>
</dbReference>
<proteinExistence type="inferred from homology"/>
<dbReference type="GO" id="GO:0003755">
    <property type="term" value="F:peptidyl-prolyl cis-trans isomerase activity"/>
    <property type="evidence" value="ECO:0007669"/>
    <property type="project" value="UniProtKB-KW"/>
</dbReference>
<dbReference type="Pfam" id="PF05697">
    <property type="entry name" value="Trigger_N"/>
    <property type="match status" value="1"/>
</dbReference>
<dbReference type="EC" id="5.2.1.8" evidence="3"/>
<evidence type="ECO:0000256" key="4">
    <source>
        <dbReference type="ARBA" id="ARBA00023110"/>
    </source>
</evidence>
<dbReference type="AlphaFoldDB" id="A0A381PJL3"/>
<keyword evidence="5" id="KW-0143">Chaperone</keyword>
<evidence type="ECO:0000256" key="2">
    <source>
        <dbReference type="ARBA" id="ARBA00005464"/>
    </source>
</evidence>
<gene>
    <name evidence="9" type="ORF">METZ01_LOCUS20004</name>
</gene>
<reference evidence="9" key="1">
    <citation type="submission" date="2018-05" db="EMBL/GenBank/DDBJ databases">
        <authorList>
            <person name="Lanie J.A."/>
            <person name="Ng W.-L."/>
            <person name="Kazmierczak K.M."/>
            <person name="Andrzejewski T.M."/>
            <person name="Davidsen T.M."/>
            <person name="Wayne K.J."/>
            <person name="Tettelin H."/>
            <person name="Glass J.I."/>
            <person name="Rusch D."/>
            <person name="Podicherti R."/>
            <person name="Tsui H.-C.T."/>
            <person name="Winkler M.E."/>
        </authorList>
    </citation>
    <scope>NUCLEOTIDE SEQUENCE</scope>
</reference>
<evidence type="ECO:0000259" key="7">
    <source>
        <dbReference type="Pfam" id="PF05697"/>
    </source>
</evidence>
<dbReference type="Gene3D" id="1.10.3120.10">
    <property type="entry name" value="Trigger factor, C-terminal domain"/>
    <property type="match status" value="1"/>
</dbReference>
<keyword evidence="4" id="KW-0697">Rotamase</keyword>
<dbReference type="InterPro" id="IPR008881">
    <property type="entry name" value="Trigger_fac_ribosome-bd_bac"/>
</dbReference>
<dbReference type="HAMAP" id="MF_00303">
    <property type="entry name" value="Trigger_factor_Tig"/>
    <property type="match status" value="1"/>
</dbReference>
<dbReference type="PANTHER" id="PTHR30560:SF3">
    <property type="entry name" value="TRIGGER FACTOR-LIKE PROTEIN TIG, CHLOROPLASTIC"/>
    <property type="match status" value="1"/>
</dbReference>
<dbReference type="PANTHER" id="PTHR30560">
    <property type="entry name" value="TRIGGER FACTOR CHAPERONE AND PEPTIDYL-PROLYL CIS/TRANS ISOMERASE"/>
    <property type="match status" value="1"/>
</dbReference>
<dbReference type="GO" id="GO:0051083">
    <property type="term" value="P:'de novo' cotranslational protein folding"/>
    <property type="evidence" value="ECO:0007669"/>
    <property type="project" value="TreeGrafter"/>
</dbReference>
<dbReference type="SUPFAM" id="SSF109998">
    <property type="entry name" value="Triger factor/SurA peptide-binding domain-like"/>
    <property type="match status" value="1"/>
</dbReference>
<comment type="catalytic activity">
    <reaction evidence="1">
        <text>[protein]-peptidylproline (omega=180) = [protein]-peptidylproline (omega=0)</text>
        <dbReference type="Rhea" id="RHEA:16237"/>
        <dbReference type="Rhea" id="RHEA-COMP:10747"/>
        <dbReference type="Rhea" id="RHEA-COMP:10748"/>
        <dbReference type="ChEBI" id="CHEBI:83833"/>
        <dbReference type="ChEBI" id="CHEBI:83834"/>
        <dbReference type="EC" id="5.2.1.8"/>
    </reaction>
</comment>
<feature type="domain" description="Trigger factor ribosome-binding bacterial" evidence="7">
    <location>
        <begin position="4"/>
        <end position="148"/>
    </location>
</feature>
<dbReference type="InterPro" id="IPR005215">
    <property type="entry name" value="Trig_fac"/>
</dbReference>
<evidence type="ECO:0000256" key="6">
    <source>
        <dbReference type="ARBA" id="ARBA00023235"/>
    </source>
</evidence>
<keyword evidence="6" id="KW-0413">Isomerase</keyword>
<sequence length="429" mass="49731">MNLKVKSKKINDFTYELSISIAWKDIKSDFESSKKKVAKGTKVSGFRKGKIPENILMSQYLPNIELAFVQDFCEKYYILSLQKEKLNPINQANLKDIDFSYENDLSFKAEFEIEPKILLPKFKKNMVSVEKVNFISNDKEVEDTINNILMSQSEIKKIDKGSEDGDFMLADFQEIDSSGLPIIGQKTDKKFIAIGQEPITGANKEVLLNKNVGDEVRVNIDSENGNKIFKVSIHSIERRIPPKLDKNLVKKIDPNCDSVDQWRTNIKESIEKEYEKKSEEMFNSGVIDQFIKVVDPILPSSMFDSYLENIINEVKASPQGNSLDENTIREQYKTFAENNLKWFLIRKVIIQDLKFEIENNEIETFIANAIENNQDQKTEIERFYKKESNRNKLLDDLLDSKILDLLKENSKVVEKDMQTSDLHHHHNHQ</sequence>
<dbReference type="GO" id="GO:0043335">
    <property type="term" value="P:protein unfolding"/>
    <property type="evidence" value="ECO:0007669"/>
    <property type="project" value="TreeGrafter"/>
</dbReference>
<dbReference type="InterPro" id="IPR037041">
    <property type="entry name" value="Trigger_fac_C_sf"/>
</dbReference>
<dbReference type="InterPro" id="IPR027304">
    <property type="entry name" value="Trigger_fact/SurA_dom_sf"/>
</dbReference>
<dbReference type="GO" id="GO:0043022">
    <property type="term" value="F:ribosome binding"/>
    <property type="evidence" value="ECO:0007669"/>
    <property type="project" value="TreeGrafter"/>
</dbReference>
<dbReference type="InterPro" id="IPR036611">
    <property type="entry name" value="Trigger_fac_ribosome-bd_sf"/>
</dbReference>
<dbReference type="PIRSF" id="PIRSF003095">
    <property type="entry name" value="Trigger_factor"/>
    <property type="match status" value="1"/>
</dbReference>